<evidence type="ECO:0000313" key="2">
    <source>
        <dbReference type="EMBL" id="DAA03940.1"/>
    </source>
</evidence>
<dbReference type="AlphaFoldDB" id="Q6IKD2"/>
<reference evidence="2" key="1">
    <citation type="journal article" date="2003" name="Genome Biol.">
        <title>An integrated gene annotation and transcriptional profiling approach towards the full gene content of the Drosophila genome.</title>
        <authorList>
            <person name="Hild M."/>
            <person name="Beckmann B."/>
            <person name="Haas S.A."/>
            <person name="Koch B."/>
            <person name="Solovyev V."/>
            <person name="Busold C."/>
            <person name="Fellenberg K."/>
            <person name="Boutros M."/>
            <person name="Vingron M."/>
            <person name="Sauer F."/>
            <person name="Hoheisel J.D."/>
            <person name="Paro R."/>
        </authorList>
    </citation>
    <scope>NUCLEOTIDE SEQUENCE</scope>
</reference>
<protein>
    <submittedName>
        <fullName evidence="2">HDC12794</fullName>
    </submittedName>
</protein>
<keyword evidence="1" id="KW-0732">Signal</keyword>
<sequence>MLRLYLSLTLYHSLSFTLLHMNSIGVGKTTSFPGVGVVIGVGVGVMQQKTQQHHHQLAWHPAKPLTWARPSDPYASRPSTSWALLPVKSTVLGHVIGFLGCRLLSFSPRHHVFLSPMALFCGLIVDEHHNFINSLVSNPIYNRIMHPESFNIS</sequence>
<feature type="signal peptide" evidence="1">
    <location>
        <begin position="1"/>
        <end position="15"/>
    </location>
</feature>
<dbReference type="EMBL" id="BK002434">
    <property type="protein sequence ID" value="DAA03940.1"/>
    <property type="molecule type" value="Genomic_DNA"/>
</dbReference>
<feature type="chain" id="PRO_5012429569" evidence="1">
    <location>
        <begin position="16"/>
        <end position="153"/>
    </location>
</feature>
<proteinExistence type="predicted"/>
<organism evidence="2">
    <name type="scientific">Drosophila melanogaster</name>
    <name type="common">Fruit fly</name>
    <dbReference type="NCBI Taxonomy" id="7227"/>
    <lineage>
        <taxon>Eukaryota</taxon>
        <taxon>Metazoa</taxon>
        <taxon>Ecdysozoa</taxon>
        <taxon>Arthropoda</taxon>
        <taxon>Hexapoda</taxon>
        <taxon>Insecta</taxon>
        <taxon>Pterygota</taxon>
        <taxon>Neoptera</taxon>
        <taxon>Endopterygota</taxon>
        <taxon>Diptera</taxon>
        <taxon>Brachycera</taxon>
        <taxon>Muscomorpha</taxon>
        <taxon>Ephydroidea</taxon>
        <taxon>Drosophilidae</taxon>
        <taxon>Drosophila</taxon>
        <taxon>Sophophora</taxon>
    </lineage>
</organism>
<gene>
    <name evidence="2" type="ORF">HDC12794</name>
</gene>
<name>Q6IKD2_DROME</name>
<accession>Q6IKD2</accession>
<evidence type="ECO:0000256" key="1">
    <source>
        <dbReference type="SAM" id="SignalP"/>
    </source>
</evidence>